<accession>A0A917S2X5</accession>
<dbReference type="AlphaFoldDB" id="A0A917S2X5"/>
<dbReference type="PIRSF" id="PIRSF006493">
    <property type="entry name" value="Prok_Ku"/>
    <property type="match status" value="1"/>
</dbReference>
<gene>
    <name evidence="3 7" type="primary">ku</name>
    <name evidence="7" type="ORF">GCM10011575_10560</name>
</gene>
<comment type="caution">
    <text evidence="7">The sequence shown here is derived from an EMBL/GenBank/DDBJ whole genome shotgun (WGS) entry which is preliminary data.</text>
</comment>
<dbReference type="GO" id="GO:0006303">
    <property type="term" value="P:double-strand break repair via nonhomologous end joining"/>
    <property type="evidence" value="ECO:0007669"/>
    <property type="project" value="UniProtKB-UniRule"/>
</dbReference>
<keyword evidence="1 3" id="KW-0238">DNA-binding</keyword>
<reference evidence="7" key="2">
    <citation type="submission" date="2020-09" db="EMBL/GenBank/DDBJ databases">
        <authorList>
            <person name="Sun Q."/>
            <person name="Zhou Y."/>
        </authorList>
    </citation>
    <scope>NUCLEOTIDE SEQUENCE</scope>
    <source>
        <strain evidence="7">CGMCC 4.7306</strain>
    </source>
</reference>
<dbReference type="NCBIfam" id="TIGR02772">
    <property type="entry name" value="Ku_bact"/>
    <property type="match status" value="1"/>
</dbReference>
<sequence length="340" mass="38256">MARAVWTGALSFGLVSVPIGLYPATQEHEVRFHQFERGTNSRIRYRRVNQDSGDEVDYNDIVKGAELPDGEYVVLTDEELEEVEPQRTKAIEILDFVELAQIDPVYFQKSYFLSPRDENARKPYALLSAAIEKSGRAAVASFVLRNKEYLAVIRPYQGAMILETMYFADEVRDLDQVINDRPDHRSLRKQDLEMATNLIESMSSGWDPKRYHDSYTERVNALVEAKGRDEKFEVDEEEPESTVVDLTAALRASVERARAKNKGTSKIRAGKKRASTKIAARRSAGTAKSGRALQQGQDLSELSKSELYDLAQELKIAGRSSMSRSDLELAVGAAQQRRAS</sequence>
<dbReference type="InterPro" id="IPR006164">
    <property type="entry name" value="DNA_bd_Ku70/Ku80"/>
</dbReference>
<dbReference type="EMBL" id="BMMZ01000002">
    <property type="protein sequence ID" value="GGL54036.1"/>
    <property type="molecule type" value="Genomic_DNA"/>
</dbReference>
<protein>
    <recommendedName>
        <fullName evidence="3">Non-homologous end joining protein Ku</fullName>
    </recommendedName>
</protein>
<dbReference type="GO" id="GO:0006353">
    <property type="term" value="P:DNA-templated transcription termination"/>
    <property type="evidence" value="ECO:0007669"/>
    <property type="project" value="InterPro"/>
</dbReference>
<keyword evidence="3" id="KW-0227">DNA damage</keyword>
<evidence type="ECO:0000256" key="2">
    <source>
        <dbReference type="ARBA" id="ARBA00023172"/>
    </source>
</evidence>
<proteinExistence type="inferred from homology"/>
<evidence type="ECO:0000256" key="3">
    <source>
        <dbReference type="HAMAP-Rule" id="MF_01875"/>
    </source>
</evidence>
<dbReference type="Pfam" id="PF02735">
    <property type="entry name" value="Ku"/>
    <property type="match status" value="1"/>
</dbReference>
<feature type="region of interest" description="Disordered" evidence="4">
    <location>
        <begin position="259"/>
        <end position="298"/>
    </location>
</feature>
<organism evidence="7 8">
    <name type="scientific">Microlunatus endophyticus</name>
    <dbReference type="NCBI Taxonomy" id="1716077"/>
    <lineage>
        <taxon>Bacteria</taxon>
        <taxon>Bacillati</taxon>
        <taxon>Actinomycetota</taxon>
        <taxon>Actinomycetes</taxon>
        <taxon>Propionibacteriales</taxon>
        <taxon>Propionibacteriaceae</taxon>
        <taxon>Microlunatus</taxon>
    </lineage>
</organism>
<dbReference type="GO" id="GO:0006310">
    <property type="term" value="P:DNA recombination"/>
    <property type="evidence" value="ECO:0007669"/>
    <property type="project" value="UniProtKB-KW"/>
</dbReference>
<dbReference type="RefSeq" id="WP_188894120.1">
    <property type="nucleotide sequence ID" value="NZ_BMMZ01000002.1"/>
</dbReference>
<evidence type="ECO:0000259" key="5">
    <source>
        <dbReference type="SMART" id="SM00559"/>
    </source>
</evidence>
<evidence type="ECO:0000259" key="6">
    <source>
        <dbReference type="SMART" id="SM00959"/>
    </source>
</evidence>
<feature type="compositionally biased region" description="Basic residues" evidence="4">
    <location>
        <begin position="259"/>
        <end position="275"/>
    </location>
</feature>
<keyword evidence="2 3" id="KW-0233">DNA recombination</keyword>
<comment type="function">
    <text evidence="3">With LigD forms a non-homologous end joining (NHEJ) DNA repair enzyme, which repairs dsDNA breaks with reduced fidelity. Binds linear dsDNA with 5'- and 3'- overhangs but not closed circular dsDNA nor ssDNA. Recruits and stimulates the ligase activity of LigD.</text>
</comment>
<name>A0A917S2X5_9ACTN</name>
<comment type="similarity">
    <text evidence="3">Belongs to the prokaryotic Ku family.</text>
</comment>
<keyword evidence="3" id="KW-0234">DNA repair</keyword>
<dbReference type="PANTHER" id="PTHR41251:SF1">
    <property type="entry name" value="NON-HOMOLOGOUS END JOINING PROTEIN KU"/>
    <property type="match status" value="1"/>
</dbReference>
<dbReference type="InterPro" id="IPR016194">
    <property type="entry name" value="SPOC-like_C_dom_sf"/>
</dbReference>
<dbReference type="SMART" id="SM00559">
    <property type="entry name" value="Ku78"/>
    <property type="match status" value="1"/>
</dbReference>
<feature type="domain" description="Ku" evidence="5">
    <location>
        <begin position="53"/>
        <end position="182"/>
    </location>
</feature>
<evidence type="ECO:0000256" key="4">
    <source>
        <dbReference type="SAM" id="MobiDB-lite"/>
    </source>
</evidence>
<dbReference type="GO" id="GO:0003690">
    <property type="term" value="F:double-stranded DNA binding"/>
    <property type="evidence" value="ECO:0007669"/>
    <property type="project" value="UniProtKB-UniRule"/>
</dbReference>
<dbReference type="SUPFAM" id="SSF100939">
    <property type="entry name" value="SPOC domain-like"/>
    <property type="match status" value="1"/>
</dbReference>
<dbReference type="InterPro" id="IPR011112">
    <property type="entry name" value="Rho-like_N"/>
</dbReference>
<dbReference type="SMART" id="SM00959">
    <property type="entry name" value="Rho_N"/>
    <property type="match status" value="1"/>
</dbReference>
<reference evidence="7" key="1">
    <citation type="journal article" date="2014" name="Int. J. Syst. Evol. Microbiol.">
        <title>Complete genome sequence of Corynebacterium casei LMG S-19264T (=DSM 44701T), isolated from a smear-ripened cheese.</title>
        <authorList>
            <consortium name="US DOE Joint Genome Institute (JGI-PGF)"/>
            <person name="Walter F."/>
            <person name="Albersmeier A."/>
            <person name="Kalinowski J."/>
            <person name="Ruckert C."/>
        </authorList>
    </citation>
    <scope>NUCLEOTIDE SEQUENCE</scope>
    <source>
        <strain evidence="7">CGMCC 4.7306</strain>
    </source>
</reference>
<dbReference type="HAMAP" id="MF_01875">
    <property type="entry name" value="Prokaryotic_Ku"/>
    <property type="match status" value="1"/>
</dbReference>
<comment type="subunit">
    <text evidence="3">Homodimer. Interacts with LigD.</text>
</comment>
<evidence type="ECO:0000313" key="8">
    <source>
        <dbReference type="Proteomes" id="UP000613840"/>
    </source>
</evidence>
<feature type="region of interest" description="Disordered" evidence="4">
    <location>
        <begin position="321"/>
        <end position="340"/>
    </location>
</feature>
<evidence type="ECO:0000313" key="7">
    <source>
        <dbReference type="EMBL" id="GGL54036.1"/>
    </source>
</evidence>
<dbReference type="CDD" id="cd00789">
    <property type="entry name" value="KU_like"/>
    <property type="match status" value="1"/>
</dbReference>
<dbReference type="PANTHER" id="PTHR41251">
    <property type="entry name" value="NON-HOMOLOGOUS END JOINING PROTEIN KU"/>
    <property type="match status" value="1"/>
</dbReference>
<dbReference type="InterPro" id="IPR009187">
    <property type="entry name" value="Prok_Ku"/>
</dbReference>
<dbReference type="Proteomes" id="UP000613840">
    <property type="component" value="Unassembled WGS sequence"/>
</dbReference>
<keyword evidence="8" id="KW-1185">Reference proteome</keyword>
<feature type="domain" description="Rho termination factor-like N-terminal" evidence="6">
    <location>
        <begin position="298"/>
        <end position="340"/>
    </location>
</feature>
<dbReference type="FunFam" id="2.40.290.10:FF:000004">
    <property type="entry name" value="Non-homologous end joining protein Ku"/>
    <property type="match status" value="1"/>
</dbReference>
<evidence type="ECO:0000256" key="1">
    <source>
        <dbReference type="ARBA" id="ARBA00023125"/>
    </source>
</evidence>
<dbReference type="Gene3D" id="2.40.290.10">
    <property type="match status" value="1"/>
</dbReference>